<proteinExistence type="inferred from homology"/>
<accession>A0A382JHL0</accession>
<dbReference type="Gene3D" id="3.40.50.720">
    <property type="entry name" value="NAD(P)-binding Rossmann-like Domain"/>
    <property type="match status" value="1"/>
</dbReference>
<organism evidence="3">
    <name type="scientific">marine metagenome</name>
    <dbReference type="NCBI Taxonomy" id="408172"/>
    <lineage>
        <taxon>unclassified sequences</taxon>
        <taxon>metagenomes</taxon>
        <taxon>ecological metagenomes</taxon>
    </lineage>
</organism>
<dbReference type="PANTHER" id="PTHR45024">
    <property type="entry name" value="DEHYDROGENASES, SHORT CHAIN"/>
    <property type="match status" value="1"/>
</dbReference>
<dbReference type="SUPFAM" id="SSF51735">
    <property type="entry name" value="NAD(P)-binding Rossmann-fold domains"/>
    <property type="match status" value="1"/>
</dbReference>
<dbReference type="EMBL" id="UINC01074190">
    <property type="protein sequence ID" value="SVC11145.1"/>
    <property type="molecule type" value="Genomic_DNA"/>
</dbReference>
<dbReference type="InterPro" id="IPR002347">
    <property type="entry name" value="SDR_fam"/>
</dbReference>
<dbReference type="PANTHER" id="PTHR45024:SF2">
    <property type="entry name" value="SCP2 DOMAIN-CONTAINING PROTEIN"/>
    <property type="match status" value="1"/>
</dbReference>
<evidence type="ECO:0000313" key="3">
    <source>
        <dbReference type="EMBL" id="SVC11145.1"/>
    </source>
</evidence>
<dbReference type="PRINTS" id="PR00081">
    <property type="entry name" value="GDHRDH"/>
</dbReference>
<dbReference type="AlphaFoldDB" id="A0A382JHL0"/>
<keyword evidence="2" id="KW-0560">Oxidoreductase</keyword>
<comment type="similarity">
    <text evidence="1">Belongs to the short-chain dehydrogenases/reductases (SDR) family.</text>
</comment>
<name>A0A382JHL0_9ZZZZ</name>
<dbReference type="GO" id="GO:0016491">
    <property type="term" value="F:oxidoreductase activity"/>
    <property type="evidence" value="ECO:0007669"/>
    <property type="project" value="UniProtKB-KW"/>
</dbReference>
<dbReference type="Pfam" id="PF00106">
    <property type="entry name" value="adh_short"/>
    <property type="match status" value="1"/>
</dbReference>
<sequence>MGRLDDKVAVITGAGRGIGRDIALAMANEGARIVVNDLGGNTDGTGNGMIADDVVDEIRSGGGEAASNTSSVSEVSGGESLLQTALDNFGGMDILVNNAGILRDKSIFNMEEADWDAVIAVHLKGHYCCSRPF</sequence>
<evidence type="ECO:0008006" key="4">
    <source>
        <dbReference type="Google" id="ProtNLM"/>
    </source>
</evidence>
<gene>
    <name evidence="3" type="ORF">METZ01_LOCUS263999</name>
</gene>
<evidence type="ECO:0000256" key="2">
    <source>
        <dbReference type="ARBA" id="ARBA00023002"/>
    </source>
</evidence>
<dbReference type="InterPro" id="IPR036291">
    <property type="entry name" value="NAD(P)-bd_dom_sf"/>
</dbReference>
<protein>
    <recommendedName>
        <fullName evidence="4">Short-chain dehydrogenase/reductase SDR</fullName>
    </recommendedName>
</protein>
<evidence type="ECO:0000256" key="1">
    <source>
        <dbReference type="ARBA" id="ARBA00006484"/>
    </source>
</evidence>
<reference evidence="3" key="1">
    <citation type="submission" date="2018-05" db="EMBL/GenBank/DDBJ databases">
        <authorList>
            <person name="Lanie J.A."/>
            <person name="Ng W.-L."/>
            <person name="Kazmierczak K.M."/>
            <person name="Andrzejewski T.M."/>
            <person name="Davidsen T.M."/>
            <person name="Wayne K.J."/>
            <person name="Tettelin H."/>
            <person name="Glass J.I."/>
            <person name="Rusch D."/>
            <person name="Podicherti R."/>
            <person name="Tsui H.-C.T."/>
            <person name="Winkler M.E."/>
        </authorList>
    </citation>
    <scope>NUCLEOTIDE SEQUENCE</scope>
</reference>
<dbReference type="InterPro" id="IPR051687">
    <property type="entry name" value="Peroxisomal_Beta-Oxidation"/>
</dbReference>
<feature type="non-terminal residue" evidence="3">
    <location>
        <position position="133"/>
    </location>
</feature>